<comment type="caution">
    <text evidence="3">The sequence shown here is derived from an EMBL/GenBank/DDBJ whole genome shotgun (WGS) entry which is preliminary data.</text>
</comment>
<name>A0A5X3P6K9_SALET</name>
<dbReference type="EMBL" id="AAHRRA010000057">
    <property type="protein sequence ID" value="EBZ6054499.1"/>
    <property type="molecule type" value="Genomic_DNA"/>
</dbReference>
<dbReference type="InterPro" id="IPR000330">
    <property type="entry name" value="SNF2_N"/>
</dbReference>
<evidence type="ECO:0000313" key="3">
    <source>
        <dbReference type="EMBL" id="EBZ6054499.1"/>
    </source>
</evidence>
<dbReference type="PROSITE" id="PS51192">
    <property type="entry name" value="HELICASE_ATP_BIND_1"/>
    <property type="match status" value="1"/>
</dbReference>
<keyword evidence="1 3" id="KW-0347">Helicase</keyword>
<feature type="domain" description="Helicase ATP-binding" evidence="2">
    <location>
        <begin position="17"/>
        <end position="183"/>
    </location>
</feature>
<evidence type="ECO:0000256" key="1">
    <source>
        <dbReference type="ARBA" id="ARBA00022806"/>
    </source>
</evidence>
<evidence type="ECO:0000259" key="2">
    <source>
        <dbReference type="PROSITE" id="PS51192"/>
    </source>
</evidence>
<organism evidence="3">
    <name type="scientific">Salmonella enterica subsp. enterica serovar Weslaco</name>
    <dbReference type="NCBI Taxonomy" id="1243597"/>
    <lineage>
        <taxon>Bacteria</taxon>
        <taxon>Pseudomonadati</taxon>
        <taxon>Pseudomonadota</taxon>
        <taxon>Gammaproteobacteria</taxon>
        <taxon>Enterobacterales</taxon>
        <taxon>Enterobacteriaceae</taxon>
        <taxon>Salmonella</taxon>
    </lineage>
</organism>
<dbReference type="InterPro" id="IPR014001">
    <property type="entry name" value="Helicase_ATP-bd"/>
</dbReference>
<dbReference type="AlphaFoldDB" id="A0A5X3P6K9"/>
<sequence>MTSSKIFIPRPYQDLIINHEIDTLRCNIWAGMGMGKTVATLTTLEDLFMAGAETQPALVLAPLRVAASTWPDEAVKWGHLRNIEVQPILGNAKARAAALANSNASVFTINYDNLVWLVEELGGRWPFGTVISDESTRLKSFRLRGGGKRAAALGKVAHKHVRRWMNLTGTPAPNGLVDLWGQA</sequence>
<protein>
    <submittedName>
        <fullName evidence="3">ATP-dependent helicase</fullName>
    </submittedName>
</protein>
<dbReference type="InterPro" id="IPR027417">
    <property type="entry name" value="P-loop_NTPase"/>
</dbReference>
<accession>A0A5X3P6K9</accession>
<keyword evidence="1 3" id="KW-0547">Nucleotide-binding</keyword>
<dbReference type="SMART" id="SM00487">
    <property type="entry name" value="DEXDc"/>
    <property type="match status" value="1"/>
</dbReference>
<proteinExistence type="predicted"/>
<keyword evidence="1 3" id="KW-0378">Hydrolase</keyword>
<dbReference type="SUPFAM" id="SSF52540">
    <property type="entry name" value="P-loop containing nucleoside triphosphate hydrolases"/>
    <property type="match status" value="1"/>
</dbReference>
<keyword evidence="1 3" id="KW-0067">ATP-binding</keyword>
<dbReference type="GO" id="GO:0005524">
    <property type="term" value="F:ATP binding"/>
    <property type="evidence" value="ECO:0007669"/>
    <property type="project" value="InterPro"/>
</dbReference>
<dbReference type="Gene3D" id="3.40.50.300">
    <property type="entry name" value="P-loop containing nucleotide triphosphate hydrolases"/>
    <property type="match status" value="1"/>
</dbReference>
<reference evidence="3" key="1">
    <citation type="submission" date="2018-10" db="EMBL/GenBank/DDBJ databases">
        <authorList>
            <consortium name="GenomeTrakr network: Whole genome sequencing for foodborne pathogen traceback"/>
        </authorList>
    </citation>
    <scope>NUCLEOTIDE SEQUENCE</scope>
    <source>
        <strain evidence="3">FDA00013435</strain>
    </source>
</reference>
<feature type="non-terminal residue" evidence="3">
    <location>
        <position position="183"/>
    </location>
</feature>
<dbReference type="GO" id="GO:0004386">
    <property type="term" value="F:helicase activity"/>
    <property type="evidence" value="ECO:0007669"/>
    <property type="project" value="UniProtKB-KW"/>
</dbReference>
<gene>
    <name evidence="3" type="ORF">D2118_24505</name>
</gene>
<dbReference type="Pfam" id="PF00176">
    <property type="entry name" value="SNF2-rel_dom"/>
    <property type="match status" value="1"/>
</dbReference>